<sequence length="280" mass="31144">MFTRASKRRLVAAPKTHVLTSEDLLRRIFLFQSGVYHDMRAFPSLKYDPHESTAAEANNIRANRLALLPWYRTFGTSRLRHLFRCLPQLKIVVFVDALLFRLTDVLDCFVQRDNVDWIPDCPPALIALVVGAGHMGVLEFLTKHHISGFSVDAMDLCAGLGKLQTLQWLHEHRHEGCTTKAMDTAALNNHIDVVRWLYANRTEGCTIVGAVGAAQLGHLDVVRFFIETGLFGGNPLVLAIAAKDKGQTHVVEYILQTVAEQSPVRAAEIASMLLTRPGPA</sequence>
<reference evidence="2 3" key="1">
    <citation type="submission" date="2019-03" db="EMBL/GenBank/DDBJ databases">
        <authorList>
            <person name="Gaulin E."/>
            <person name="Dumas B."/>
        </authorList>
    </citation>
    <scope>NUCLEOTIDE SEQUENCE [LARGE SCALE GENOMIC DNA]</scope>
    <source>
        <strain evidence="2">CBS 568.67</strain>
    </source>
</reference>
<gene>
    <name evidence="2" type="primary">Aste57867_17942</name>
    <name evidence="1" type="ORF">As57867_017880</name>
    <name evidence="2" type="ORF">ASTE57867_17942</name>
</gene>
<reference evidence="1" key="2">
    <citation type="submission" date="2019-06" db="EMBL/GenBank/DDBJ databases">
        <title>Genomics analysis of Aphanomyces spp. identifies a new class of oomycete effector associated with host adaptation.</title>
        <authorList>
            <person name="Gaulin E."/>
        </authorList>
    </citation>
    <scope>NUCLEOTIDE SEQUENCE</scope>
    <source>
        <strain evidence="1">CBS 578.67</strain>
    </source>
</reference>
<keyword evidence="3" id="KW-1185">Reference proteome</keyword>
<accession>A0A485L9P3</accession>
<dbReference type="AlphaFoldDB" id="A0A485L9P3"/>
<evidence type="ECO:0000313" key="1">
    <source>
        <dbReference type="EMBL" id="KAF0690687.1"/>
    </source>
</evidence>
<protein>
    <submittedName>
        <fullName evidence="2">Aste57867_17942 protein</fullName>
    </submittedName>
</protein>
<dbReference type="Pfam" id="PF13637">
    <property type="entry name" value="Ank_4"/>
    <property type="match status" value="1"/>
</dbReference>
<dbReference type="EMBL" id="VJMH01006351">
    <property type="protein sequence ID" value="KAF0690687.1"/>
    <property type="molecule type" value="Genomic_DNA"/>
</dbReference>
<organism evidence="2 3">
    <name type="scientific">Aphanomyces stellatus</name>
    <dbReference type="NCBI Taxonomy" id="120398"/>
    <lineage>
        <taxon>Eukaryota</taxon>
        <taxon>Sar</taxon>
        <taxon>Stramenopiles</taxon>
        <taxon>Oomycota</taxon>
        <taxon>Saprolegniomycetes</taxon>
        <taxon>Saprolegniales</taxon>
        <taxon>Verrucalvaceae</taxon>
        <taxon>Aphanomyces</taxon>
    </lineage>
</organism>
<evidence type="ECO:0000313" key="3">
    <source>
        <dbReference type="Proteomes" id="UP000332933"/>
    </source>
</evidence>
<dbReference type="InterPro" id="IPR036770">
    <property type="entry name" value="Ankyrin_rpt-contain_sf"/>
</dbReference>
<dbReference type="SUPFAM" id="SSF140860">
    <property type="entry name" value="Pseudo ankyrin repeat-like"/>
    <property type="match status" value="1"/>
</dbReference>
<dbReference type="InterPro" id="IPR002110">
    <property type="entry name" value="Ankyrin_rpt"/>
</dbReference>
<dbReference type="OrthoDB" id="63354at2759"/>
<dbReference type="Gene3D" id="1.25.40.20">
    <property type="entry name" value="Ankyrin repeat-containing domain"/>
    <property type="match status" value="1"/>
</dbReference>
<name>A0A485L9P3_9STRA</name>
<evidence type="ECO:0000313" key="2">
    <source>
        <dbReference type="EMBL" id="VFT94683.1"/>
    </source>
</evidence>
<dbReference type="PANTHER" id="PTHR46586:SF3">
    <property type="entry name" value="ANKYRIN REPEAT-CONTAINING PROTEIN"/>
    <property type="match status" value="1"/>
</dbReference>
<dbReference type="EMBL" id="CAADRA010006372">
    <property type="protein sequence ID" value="VFT94683.1"/>
    <property type="molecule type" value="Genomic_DNA"/>
</dbReference>
<dbReference type="Proteomes" id="UP000332933">
    <property type="component" value="Unassembled WGS sequence"/>
</dbReference>
<dbReference type="InterPro" id="IPR052050">
    <property type="entry name" value="SecEffector_AnkRepeat"/>
</dbReference>
<proteinExistence type="predicted"/>
<dbReference type="PANTHER" id="PTHR46586">
    <property type="entry name" value="ANKYRIN REPEAT-CONTAINING PROTEIN"/>
    <property type="match status" value="1"/>
</dbReference>